<evidence type="ECO:0000256" key="1">
    <source>
        <dbReference type="ARBA" id="ARBA00022475"/>
    </source>
</evidence>
<gene>
    <name evidence="5" type="primary">ftsA</name>
    <name evidence="7" type="ORF">A2943_02730</name>
</gene>
<keyword evidence="1 5" id="KW-1003">Cell membrane</keyword>
<evidence type="ECO:0000313" key="7">
    <source>
        <dbReference type="EMBL" id="OGC80770.1"/>
    </source>
</evidence>
<dbReference type="InterPro" id="IPR020823">
    <property type="entry name" value="Cell_div_FtsA"/>
</dbReference>
<dbReference type="PANTHER" id="PTHR32432:SF4">
    <property type="entry name" value="CELL DIVISION PROTEIN FTSA"/>
    <property type="match status" value="1"/>
</dbReference>
<keyword evidence="3 5" id="KW-0472">Membrane</keyword>
<comment type="function">
    <text evidence="5">Cell division protein that is involved in the assembly of the Z ring. May serve as a membrane anchor for the Z ring.</text>
</comment>
<dbReference type="PIRSF" id="PIRSF003101">
    <property type="entry name" value="FtsA"/>
    <property type="match status" value="1"/>
</dbReference>
<dbReference type="InterPro" id="IPR043129">
    <property type="entry name" value="ATPase_NBD"/>
</dbReference>
<dbReference type="SMART" id="SM00842">
    <property type="entry name" value="FtsA"/>
    <property type="match status" value="1"/>
</dbReference>
<dbReference type="NCBIfam" id="TIGR01174">
    <property type="entry name" value="ftsA"/>
    <property type="match status" value="1"/>
</dbReference>
<comment type="caution">
    <text evidence="7">The sequence shown here is derived from an EMBL/GenBank/DDBJ whole genome shotgun (WGS) entry which is preliminary data.</text>
</comment>
<dbReference type="PANTHER" id="PTHR32432">
    <property type="entry name" value="CELL DIVISION PROTEIN FTSA-RELATED"/>
    <property type="match status" value="1"/>
</dbReference>
<evidence type="ECO:0000256" key="3">
    <source>
        <dbReference type="ARBA" id="ARBA00023136"/>
    </source>
</evidence>
<evidence type="ECO:0000256" key="4">
    <source>
        <dbReference type="ARBA" id="ARBA00023306"/>
    </source>
</evidence>
<dbReference type="InterPro" id="IPR003494">
    <property type="entry name" value="SHS2_FtsA"/>
</dbReference>
<keyword evidence="2 5" id="KW-0132">Cell division</keyword>
<keyword evidence="4 5" id="KW-0131">Cell cycle</keyword>
<name>A0A1F4XGL4_9BACT</name>
<dbReference type="Proteomes" id="UP000176185">
    <property type="component" value="Unassembled WGS sequence"/>
</dbReference>
<proteinExistence type="inferred from homology"/>
<dbReference type="AlphaFoldDB" id="A0A1F4XGL4"/>
<evidence type="ECO:0000256" key="2">
    <source>
        <dbReference type="ARBA" id="ARBA00022618"/>
    </source>
</evidence>
<dbReference type="Pfam" id="PF02491">
    <property type="entry name" value="SHS2_FTSA"/>
    <property type="match status" value="1"/>
</dbReference>
<evidence type="ECO:0000259" key="6">
    <source>
        <dbReference type="SMART" id="SM00842"/>
    </source>
</evidence>
<evidence type="ECO:0000313" key="8">
    <source>
        <dbReference type="Proteomes" id="UP000176185"/>
    </source>
</evidence>
<dbReference type="Pfam" id="PF14450">
    <property type="entry name" value="FtsA"/>
    <property type="match status" value="1"/>
</dbReference>
<feature type="domain" description="SHS2" evidence="6">
    <location>
        <begin position="5"/>
        <end position="199"/>
    </location>
</feature>
<dbReference type="Gene3D" id="3.30.420.40">
    <property type="match status" value="2"/>
</dbReference>
<dbReference type="GO" id="GO:0043093">
    <property type="term" value="P:FtsZ-dependent cytokinesis"/>
    <property type="evidence" value="ECO:0007669"/>
    <property type="project" value="UniProtKB-UniRule"/>
</dbReference>
<dbReference type="STRING" id="1797243.A2943_02730"/>
<dbReference type="GO" id="GO:0009898">
    <property type="term" value="C:cytoplasmic side of plasma membrane"/>
    <property type="evidence" value="ECO:0007669"/>
    <property type="project" value="UniProtKB-UniRule"/>
</dbReference>
<dbReference type="EMBL" id="MEWX01000014">
    <property type="protein sequence ID" value="OGC80770.1"/>
    <property type="molecule type" value="Genomic_DNA"/>
</dbReference>
<accession>A0A1F4XGL4</accession>
<reference evidence="7 8" key="1">
    <citation type="journal article" date="2016" name="Nat. Commun.">
        <title>Thousands of microbial genomes shed light on interconnected biogeochemical processes in an aquifer system.</title>
        <authorList>
            <person name="Anantharaman K."/>
            <person name="Brown C.T."/>
            <person name="Hug L.A."/>
            <person name="Sharon I."/>
            <person name="Castelle C.J."/>
            <person name="Probst A.J."/>
            <person name="Thomas B.C."/>
            <person name="Singh A."/>
            <person name="Wilkins M.J."/>
            <person name="Karaoz U."/>
            <person name="Brodie E.L."/>
            <person name="Williams K.H."/>
            <person name="Hubbard S.S."/>
            <person name="Banfield J.F."/>
        </authorList>
    </citation>
    <scope>NUCLEOTIDE SEQUENCE [LARGE SCALE GENOMIC DNA]</scope>
</reference>
<dbReference type="InterPro" id="IPR050696">
    <property type="entry name" value="FtsA/MreB"/>
</dbReference>
<evidence type="ECO:0000256" key="5">
    <source>
        <dbReference type="HAMAP-Rule" id="MF_02033"/>
    </source>
</evidence>
<dbReference type="HAMAP" id="MF_02033">
    <property type="entry name" value="FtsA"/>
    <property type="match status" value="1"/>
</dbReference>
<protein>
    <recommendedName>
        <fullName evidence="5">Cell division protein FtsA</fullName>
    </recommendedName>
</protein>
<dbReference type="SUPFAM" id="SSF53067">
    <property type="entry name" value="Actin-like ATPase domain"/>
    <property type="match status" value="2"/>
</dbReference>
<dbReference type="GO" id="GO:0032153">
    <property type="term" value="C:cell division site"/>
    <property type="evidence" value="ECO:0007669"/>
    <property type="project" value="UniProtKB-UniRule"/>
</dbReference>
<sequence length="392" mass="42008">MPNYVTGIDVGTYHVKVVIAERPANLRETPRILGTGYAESRGLKHGYIISISEVSRSIGAAVAQASKAARVRVKKAYLGIGGVGLDEALSRGDAVVERGDSEITGRDIPRAIDASKLSLPPAAVLNRKIIHTIPLRYYVDGGRVLGRSPVGMKGMRLSVDTLFVTCLERHVNDLVEATEAAGVEVEDVVASPIAASFVALSKMQKRVGCILANIGAETLSTVVFEDTMPISVKVFPMGAADITNDIALGLRISPEEAEQLKQGAVLGAPYSKRKVEDIITRRVSDMFKLVEAHLKKIGKDELLPAGVILTGGGSSVATMSDLAKAVLRLPSKTATLADGPAAKMQLRDGSWAVAYGLTIWGFTQGDGLETHEGSGIFDIFSYFFRWFRKFLP</sequence>
<comment type="similarity">
    <text evidence="5">Belongs to the FtsA/MreB family.</text>
</comment>
<comment type="subcellular location">
    <subcellularLocation>
        <location evidence="5">Cell membrane</location>
        <topology evidence="5">Peripheral membrane protein</topology>
        <orientation evidence="5">Cytoplasmic side</orientation>
    </subcellularLocation>
    <text evidence="5">Localizes to the Z ring in an FtsZ-dependent manner. Targeted to the membrane through a conserved C-terminal amphipathic helix.</text>
</comment>
<comment type="subunit">
    <text evidence="5">Self-interacts. Interacts with FtsZ.</text>
</comment>
<organism evidence="7 8">
    <name type="scientific">Candidatus Adlerbacteria bacterium RIFCSPLOWO2_01_FULL_51_16</name>
    <dbReference type="NCBI Taxonomy" id="1797243"/>
    <lineage>
        <taxon>Bacteria</taxon>
        <taxon>Candidatus Adleribacteriota</taxon>
    </lineage>
</organism>